<dbReference type="InterPro" id="IPR001173">
    <property type="entry name" value="Glyco_trans_2-like"/>
</dbReference>
<dbReference type="CDD" id="cd00761">
    <property type="entry name" value="Glyco_tranf_GTA_type"/>
    <property type="match status" value="1"/>
</dbReference>
<keyword evidence="3" id="KW-1185">Reference proteome</keyword>
<dbReference type="Proteomes" id="UP001430637">
    <property type="component" value="Unassembled WGS sequence"/>
</dbReference>
<protein>
    <submittedName>
        <fullName evidence="2">Glycosyltransferase family 2 protein</fullName>
    </submittedName>
</protein>
<gene>
    <name evidence="2" type="ORF">LKD23_02210</name>
</gene>
<dbReference type="RefSeq" id="WP_227620165.1">
    <property type="nucleotide sequence ID" value="NZ_JAJEQL010000003.1"/>
</dbReference>
<dbReference type="EMBL" id="JAJEQL010000003">
    <property type="protein sequence ID" value="MCC2198583.1"/>
    <property type="molecule type" value="Genomic_DNA"/>
</dbReference>
<evidence type="ECO:0000259" key="1">
    <source>
        <dbReference type="Pfam" id="PF00535"/>
    </source>
</evidence>
<evidence type="ECO:0000313" key="3">
    <source>
        <dbReference type="Proteomes" id="UP001430637"/>
    </source>
</evidence>
<dbReference type="Pfam" id="PF00535">
    <property type="entry name" value="Glycos_transf_2"/>
    <property type="match status" value="1"/>
</dbReference>
<comment type="caution">
    <text evidence="2">The sequence shown here is derived from an EMBL/GenBank/DDBJ whole genome shotgun (WGS) entry which is preliminary data.</text>
</comment>
<feature type="domain" description="Glycosyltransferase 2-like" evidence="1">
    <location>
        <begin position="5"/>
        <end position="172"/>
    </location>
</feature>
<evidence type="ECO:0000313" key="2">
    <source>
        <dbReference type="EMBL" id="MCC2198583.1"/>
    </source>
</evidence>
<reference evidence="2" key="1">
    <citation type="submission" date="2021-10" db="EMBL/GenBank/DDBJ databases">
        <title>Anaerobic single-cell dispensing facilitates the cultivation of human gut bacteria.</title>
        <authorList>
            <person name="Afrizal A."/>
        </authorList>
    </citation>
    <scope>NUCLEOTIDE SEQUENCE</scope>
    <source>
        <strain evidence="2">CLA-AA-H233</strain>
    </source>
</reference>
<dbReference type="PANTHER" id="PTHR43685">
    <property type="entry name" value="GLYCOSYLTRANSFERASE"/>
    <property type="match status" value="1"/>
</dbReference>
<dbReference type="InterPro" id="IPR050834">
    <property type="entry name" value="Glycosyltransf_2"/>
</dbReference>
<name>A0ABS8F747_9FIRM</name>
<dbReference type="Gene3D" id="3.90.550.10">
    <property type="entry name" value="Spore Coat Polysaccharide Biosynthesis Protein SpsA, Chain A"/>
    <property type="match status" value="1"/>
</dbReference>
<dbReference type="InterPro" id="IPR029044">
    <property type="entry name" value="Nucleotide-diphossugar_trans"/>
</dbReference>
<organism evidence="2 3">
    <name type="scientific">Faecalibacterium butyricigenerans</name>
    <dbReference type="NCBI Taxonomy" id="1851427"/>
    <lineage>
        <taxon>Bacteria</taxon>
        <taxon>Bacillati</taxon>
        <taxon>Bacillota</taxon>
        <taxon>Clostridia</taxon>
        <taxon>Eubacteriales</taxon>
        <taxon>Oscillospiraceae</taxon>
        <taxon>Faecalibacterium</taxon>
    </lineage>
</organism>
<accession>A0ABS8F747</accession>
<sequence>MPDVSVIIPVYNIKTLLPCCVASLQAQTWQDFEVWLVDDGSTDGSGPLCDELAAKDTRIHVLHKENGGQGSARDLGLDHAQGEYICYVDSDDEVLPNLLEDALRAAREADADIVCYGYYKQLLDGEGNAQQRSGPNLPALSGAYTYEEFWQNFRKAKYESVPWVRMCRRDYLQKYSIRFTSLRVGEDAHFLTQLLDAPFRRIVYLRSAYYIYNIRPSSTMTSFQKAYFGDEAAARRAEFDDVVRRHAPTPGEYDDLIGREALCVVLESARKLSFVRDTMPNAERIQWLRKACERPRAAKWLAESRREMADSSWQWVGLCILKGGHYRLALAYFDLIQTLRSGRDRRMKKK</sequence>
<proteinExistence type="predicted"/>
<dbReference type="PANTHER" id="PTHR43685:SF2">
    <property type="entry name" value="GLYCOSYLTRANSFERASE 2-LIKE DOMAIN-CONTAINING PROTEIN"/>
    <property type="match status" value="1"/>
</dbReference>
<dbReference type="SUPFAM" id="SSF53448">
    <property type="entry name" value="Nucleotide-diphospho-sugar transferases"/>
    <property type="match status" value="1"/>
</dbReference>